<evidence type="ECO:0000256" key="15">
    <source>
        <dbReference type="ARBA" id="ARBA00023136"/>
    </source>
</evidence>
<dbReference type="InterPro" id="IPR036640">
    <property type="entry name" value="ABC1_TM_sf"/>
</dbReference>
<feature type="compositionally biased region" description="Basic residues" evidence="22">
    <location>
        <begin position="339"/>
        <end position="353"/>
    </location>
</feature>
<dbReference type="Gene3D" id="3.40.50.300">
    <property type="entry name" value="P-loop containing nucleotide triphosphate hydrolases"/>
    <property type="match status" value="3"/>
</dbReference>
<feature type="compositionally biased region" description="Basic and acidic residues" evidence="22">
    <location>
        <begin position="47"/>
        <end position="57"/>
    </location>
</feature>
<dbReference type="InterPro" id="IPR003593">
    <property type="entry name" value="AAA+_ATPase"/>
</dbReference>
<feature type="domain" description="ABC transmembrane type-1" evidence="26">
    <location>
        <begin position="2732"/>
        <end position="3001"/>
    </location>
</feature>
<dbReference type="GO" id="GO:0005524">
    <property type="term" value="F:ATP binding"/>
    <property type="evidence" value="ECO:0007669"/>
    <property type="project" value="UniProtKB-KW"/>
</dbReference>
<dbReference type="PANTHER" id="PTHR24223">
    <property type="entry name" value="ATP-BINDING CASSETTE SUB-FAMILY C"/>
    <property type="match status" value="1"/>
</dbReference>
<feature type="transmembrane region" description="Helical" evidence="23">
    <location>
        <begin position="1884"/>
        <end position="1905"/>
    </location>
</feature>
<dbReference type="FunFam" id="2.40.50.40:FF:000032">
    <property type="entry name" value="protein CHROMATIN REMODELING 5 isoform X2"/>
    <property type="match status" value="1"/>
</dbReference>
<dbReference type="Gene3D" id="1.10.10.60">
    <property type="entry name" value="Homeodomain-like"/>
    <property type="match status" value="1"/>
</dbReference>
<evidence type="ECO:0000256" key="10">
    <source>
        <dbReference type="ARBA" id="ARBA00022840"/>
    </source>
</evidence>
<keyword evidence="6" id="KW-0677">Repeat</keyword>
<dbReference type="Pfam" id="PF24358">
    <property type="entry name" value="ABCC10_N"/>
    <property type="match status" value="1"/>
</dbReference>
<evidence type="ECO:0000313" key="29">
    <source>
        <dbReference type="EMBL" id="VAH42810.1"/>
    </source>
</evidence>
<dbReference type="InterPro" id="IPR014001">
    <property type="entry name" value="Helicase_ATP-bd"/>
</dbReference>
<keyword evidence="7" id="KW-0547">Nucleotide-binding</keyword>
<evidence type="ECO:0000313" key="30">
    <source>
        <dbReference type="Proteomes" id="UP000324705"/>
    </source>
</evidence>
<dbReference type="CDD" id="cd03244">
    <property type="entry name" value="ABCC_MRP_domain2"/>
    <property type="match status" value="1"/>
</dbReference>
<feature type="domain" description="ABC transporter" evidence="25">
    <location>
        <begin position="2403"/>
        <end position="2648"/>
    </location>
</feature>
<evidence type="ECO:0000256" key="7">
    <source>
        <dbReference type="ARBA" id="ARBA00022741"/>
    </source>
</evidence>
<feature type="region of interest" description="Disordered" evidence="22">
    <location>
        <begin position="295"/>
        <end position="445"/>
    </location>
</feature>
<feature type="transmembrane region" description="Helical" evidence="23">
    <location>
        <begin position="2721"/>
        <end position="2740"/>
    </location>
</feature>
<dbReference type="CDD" id="cd18579">
    <property type="entry name" value="ABC_6TM_ABCC_D1"/>
    <property type="match status" value="1"/>
</dbReference>
<evidence type="ECO:0000259" key="25">
    <source>
        <dbReference type="PROSITE" id="PS50893"/>
    </source>
</evidence>
<dbReference type="InterPro" id="IPR044726">
    <property type="entry name" value="ABCC_6TM_D2"/>
</dbReference>
<evidence type="ECO:0000256" key="13">
    <source>
        <dbReference type="ARBA" id="ARBA00022989"/>
    </source>
</evidence>
<feature type="compositionally biased region" description="Basic and acidic residues" evidence="22">
    <location>
        <begin position="1509"/>
        <end position="1525"/>
    </location>
</feature>
<evidence type="ECO:0000256" key="4">
    <source>
        <dbReference type="ARBA" id="ARBA00022448"/>
    </source>
</evidence>
<evidence type="ECO:0000259" key="26">
    <source>
        <dbReference type="PROSITE" id="PS50929"/>
    </source>
</evidence>
<dbReference type="InterPro" id="IPR025260">
    <property type="entry name" value="CHD1-like_C"/>
</dbReference>
<dbReference type="GO" id="GO:0004386">
    <property type="term" value="F:helicase activity"/>
    <property type="evidence" value="ECO:0007669"/>
    <property type="project" value="UniProtKB-KW"/>
</dbReference>
<dbReference type="InterPro" id="IPR056302">
    <property type="entry name" value="CHD1-2/Hrp3_HTH"/>
</dbReference>
<dbReference type="SUPFAM" id="SSF90123">
    <property type="entry name" value="ABC transporter transmembrane region"/>
    <property type="match status" value="2"/>
</dbReference>
<dbReference type="SMART" id="SM00298">
    <property type="entry name" value="CHROMO"/>
    <property type="match status" value="2"/>
</dbReference>
<comment type="similarity">
    <text evidence="3">Belongs to the ABC transporter superfamily. ABCC family. Conjugate transporter (TC 3.A.1.208) subfamily.</text>
</comment>
<evidence type="ECO:0000256" key="8">
    <source>
        <dbReference type="ARBA" id="ARBA00022801"/>
    </source>
</evidence>
<dbReference type="InterPro" id="IPR011527">
    <property type="entry name" value="ABC1_TM_dom"/>
</dbReference>
<dbReference type="Pfam" id="PF23588">
    <property type="entry name" value="HTH_CHD1_Hrp3"/>
    <property type="match status" value="1"/>
</dbReference>
<feature type="compositionally biased region" description="Basic and acidic residues" evidence="22">
    <location>
        <begin position="1216"/>
        <end position="1239"/>
    </location>
</feature>
<dbReference type="InterPro" id="IPR049730">
    <property type="entry name" value="SNF2/RAD54-like_C"/>
</dbReference>
<dbReference type="FunFam" id="3.40.50.300:FF:000997">
    <property type="entry name" value="Multidrug resistance-associated protein 1"/>
    <property type="match status" value="1"/>
</dbReference>
<feature type="domain" description="ABC transmembrane type-1" evidence="26">
    <location>
        <begin position="2088"/>
        <end position="2369"/>
    </location>
</feature>
<dbReference type="FunFam" id="3.40.50.10810:FF:000005">
    <property type="entry name" value="Photoperiod-independent early flowering 1"/>
    <property type="match status" value="1"/>
</dbReference>
<feature type="transmembrane region" description="Helical" evidence="23">
    <location>
        <begin position="2949"/>
        <end position="2968"/>
    </location>
</feature>
<evidence type="ECO:0000256" key="9">
    <source>
        <dbReference type="ARBA" id="ARBA00022806"/>
    </source>
</evidence>
<feature type="transmembrane region" description="Helical" evidence="23">
    <location>
        <begin position="1801"/>
        <end position="1820"/>
    </location>
</feature>
<dbReference type="SMART" id="SM00382">
    <property type="entry name" value="AAA"/>
    <property type="match status" value="2"/>
</dbReference>
<dbReference type="InterPro" id="IPR027417">
    <property type="entry name" value="P-loop_NTPase"/>
</dbReference>
<evidence type="ECO:0000256" key="22">
    <source>
        <dbReference type="SAM" id="MobiDB-lite"/>
    </source>
</evidence>
<evidence type="ECO:0000256" key="14">
    <source>
        <dbReference type="ARBA" id="ARBA00023125"/>
    </source>
</evidence>
<feature type="compositionally biased region" description="Polar residues" evidence="22">
    <location>
        <begin position="169"/>
        <end position="183"/>
    </location>
</feature>
<dbReference type="GO" id="GO:0016020">
    <property type="term" value="C:membrane"/>
    <property type="evidence" value="ECO:0007669"/>
    <property type="project" value="UniProtKB-SubCell"/>
</dbReference>
<dbReference type="Gramene" id="TRITD2Bv1G046530.6">
    <property type="protein sequence ID" value="TRITD2Bv1G046530.6"/>
    <property type="gene ID" value="TRITD2Bv1G046530"/>
</dbReference>
<dbReference type="Pfam" id="PF00005">
    <property type="entry name" value="ABC_tran"/>
    <property type="match status" value="2"/>
</dbReference>
<keyword evidence="4" id="KW-0813">Transport</keyword>
<keyword evidence="15 23" id="KW-0472">Membrane</keyword>
<keyword evidence="11" id="KW-0156">Chromatin regulator</keyword>
<dbReference type="EMBL" id="LT934114">
    <property type="protein sequence ID" value="VAH42810.1"/>
    <property type="molecule type" value="Genomic_DNA"/>
</dbReference>
<dbReference type="Pfam" id="PF13907">
    <property type="entry name" value="CHD1-like_C"/>
    <property type="match status" value="1"/>
</dbReference>
<dbReference type="PROSITE" id="PS50929">
    <property type="entry name" value="ABC_TM1F"/>
    <property type="match status" value="2"/>
</dbReference>
<keyword evidence="14" id="KW-0238">DNA-binding</keyword>
<dbReference type="Pfam" id="PF00271">
    <property type="entry name" value="Helicase_C"/>
    <property type="match status" value="1"/>
</dbReference>
<dbReference type="PROSITE" id="PS51192">
    <property type="entry name" value="HELICASE_ATP_BIND_1"/>
    <property type="match status" value="1"/>
</dbReference>
<evidence type="ECO:0000256" key="3">
    <source>
        <dbReference type="ARBA" id="ARBA00009726"/>
    </source>
</evidence>
<evidence type="ECO:0000256" key="19">
    <source>
        <dbReference type="ARBA" id="ARBA00075361"/>
    </source>
</evidence>
<dbReference type="SUPFAM" id="SSF52540">
    <property type="entry name" value="P-loop containing nucleoside triphosphate hydrolases"/>
    <property type="match status" value="4"/>
</dbReference>
<organism evidence="29 30">
    <name type="scientific">Triticum turgidum subsp. durum</name>
    <name type="common">Durum wheat</name>
    <name type="synonym">Triticum durum</name>
    <dbReference type="NCBI Taxonomy" id="4567"/>
    <lineage>
        <taxon>Eukaryota</taxon>
        <taxon>Viridiplantae</taxon>
        <taxon>Streptophyta</taxon>
        <taxon>Embryophyta</taxon>
        <taxon>Tracheophyta</taxon>
        <taxon>Spermatophyta</taxon>
        <taxon>Magnoliopsida</taxon>
        <taxon>Liliopsida</taxon>
        <taxon>Poales</taxon>
        <taxon>Poaceae</taxon>
        <taxon>BOP clade</taxon>
        <taxon>Pooideae</taxon>
        <taxon>Triticodae</taxon>
        <taxon>Triticeae</taxon>
        <taxon>Triticinae</taxon>
        <taxon>Triticum</taxon>
    </lineage>
</organism>
<dbReference type="Gene3D" id="1.20.1560.10">
    <property type="entry name" value="ABC transporter type 1, transmembrane domain"/>
    <property type="match status" value="2"/>
</dbReference>
<keyword evidence="9" id="KW-0347">Helicase</keyword>
<feature type="compositionally biased region" description="Polar residues" evidence="22">
    <location>
        <begin position="1737"/>
        <end position="1747"/>
    </location>
</feature>
<dbReference type="SMART" id="SM00487">
    <property type="entry name" value="DEXDc"/>
    <property type="match status" value="1"/>
</dbReference>
<feature type="transmembrane region" description="Helical" evidence="23">
    <location>
        <begin position="2220"/>
        <end position="2246"/>
    </location>
</feature>
<feature type="domain" description="ABC transporter" evidence="25">
    <location>
        <begin position="3040"/>
        <end position="3272"/>
    </location>
</feature>
<evidence type="ECO:0000256" key="18">
    <source>
        <dbReference type="ARBA" id="ARBA00068520"/>
    </source>
</evidence>
<keyword evidence="30" id="KW-1185">Reference proteome</keyword>
<dbReference type="InterPro" id="IPR044746">
    <property type="entry name" value="ABCC_6TM_D1"/>
</dbReference>
<feature type="compositionally biased region" description="Basic and acidic residues" evidence="22">
    <location>
        <begin position="2685"/>
        <end position="2701"/>
    </location>
</feature>
<dbReference type="SUPFAM" id="SSF54160">
    <property type="entry name" value="Chromo domain-like"/>
    <property type="match status" value="2"/>
</dbReference>
<evidence type="ECO:0000259" key="28">
    <source>
        <dbReference type="PROSITE" id="PS51194"/>
    </source>
</evidence>
<dbReference type="Pfam" id="PF00664">
    <property type="entry name" value="ABC_membrane"/>
    <property type="match status" value="2"/>
</dbReference>
<feature type="domain" description="Chromo" evidence="24">
    <location>
        <begin position="561"/>
        <end position="617"/>
    </location>
</feature>
<feature type="compositionally biased region" description="Acidic residues" evidence="22">
    <location>
        <begin position="140"/>
        <end position="150"/>
    </location>
</feature>
<feature type="transmembrane region" description="Helical" evidence="23">
    <location>
        <begin position="2849"/>
        <end position="2871"/>
    </location>
</feature>
<feature type="transmembrane region" description="Helical" evidence="23">
    <location>
        <begin position="1841"/>
        <end position="1864"/>
    </location>
</feature>
<feature type="compositionally biased region" description="Acidic residues" evidence="22">
    <location>
        <begin position="194"/>
        <end position="229"/>
    </location>
</feature>
<evidence type="ECO:0000259" key="24">
    <source>
        <dbReference type="PROSITE" id="PS50013"/>
    </source>
</evidence>
<evidence type="ECO:0000256" key="6">
    <source>
        <dbReference type="ARBA" id="ARBA00022737"/>
    </source>
</evidence>
<feature type="region of interest" description="Disordered" evidence="22">
    <location>
        <begin position="1483"/>
        <end position="1525"/>
    </location>
</feature>
<feature type="region of interest" description="Disordered" evidence="22">
    <location>
        <begin position="1"/>
        <end position="234"/>
    </location>
</feature>
<dbReference type="InterPro" id="IPR000953">
    <property type="entry name" value="Chromo/chromo_shadow_dom"/>
</dbReference>
<reference evidence="29 30" key="1">
    <citation type="submission" date="2017-09" db="EMBL/GenBank/DDBJ databases">
        <authorList>
            <consortium name="International Durum Wheat Genome Sequencing Consortium (IDWGSC)"/>
            <person name="Milanesi L."/>
        </authorList>
    </citation>
    <scope>NUCLEOTIDE SEQUENCE [LARGE SCALE GENOMIC DNA]</scope>
    <source>
        <strain evidence="30">cv. Svevo</strain>
    </source>
</reference>
<evidence type="ECO:0000256" key="17">
    <source>
        <dbReference type="ARBA" id="ARBA00057614"/>
    </source>
</evidence>
<dbReference type="PROSITE" id="PS50013">
    <property type="entry name" value="CHROMO_2"/>
    <property type="match status" value="2"/>
</dbReference>
<feature type="domain" description="Helicase C-terminal" evidence="28">
    <location>
        <begin position="1003"/>
        <end position="1166"/>
    </location>
</feature>
<dbReference type="GO" id="GO:0003677">
    <property type="term" value="F:DNA binding"/>
    <property type="evidence" value="ECO:0007669"/>
    <property type="project" value="UniProtKB-KW"/>
</dbReference>
<feature type="domain" description="Chromo" evidence="24">
    <location>
        <begin position="448"/>
        <end position="536"/>
    </location>
</feature>
<comment type="subcellular location">
    <subcellularLocation>
        <location evidence="2">Membrane</location>
        <topology evidence="2">Multi-pass membrane protein</topology>
    </subcellularLocation>
    <subcellularLocation>
        <location evidence="1">Nucleus</location>
    </subcellularLocation>
</comment>
<evidence type="ECO:0000256" key="12">
    <source>
        <dbReference type="ARBA" id="ARBA00022967"/>
    </source>
</evidence>
<dbReference type="InterPro" id="IPR050173">
    <property type="entry name" value="ABC_transporter_C-like"/>
</dbReference>
<dbReference type="Pfam" id="PF00385">
    <property type="entry name" value="Chromo"/>
    <property type="match status" value="1"/>
</dbReference>
<dbReference type="Gene3D" id="3.40.50.10810">
    <property type="entry name" value="Tandem AAA-ATPase domain"/>
    <property type="match status" value="1"/>
</dbReference>
<keyword evidence="8" id="KW-0378">Hydrolase</keyword>
<dbReference type="CDD" id="cd18660">
    <property type="entry name" value="CD1_tandem"/>
    <property type="match status" value="1"/>
</dbReference>
<evidence type="ECO:0000256" key="5">
    <source>
        <dbReference type="ARBA" id="ARBA00022692"/>
    </source>
</evidence>
<evidence type="ECO:0000256" key="20">
    <source>
        <dbReference type="ARBA" id="ARBA00079144"/>
    </source>
</evidence>
<keyword evidence="13 23" id="KW-1133">Transmembrane helix</keyword>
<dbReference type="CDD" id="cd03250">
    <property type="entry name" value="ABCC_MRP_domain1"/>
    <property type="match status" value="1"/>
</dbReference>
<dbReference type="InterPro" id="IPR038718">
    <property type="entry name" value="SNF2-like_sf"/>
</dbReference>
<dbReference type="InterPro" id="IPR001650">
    <property type="entry name" value="Helicase_C-like"/>
</dbReference>
<feature type="region of interest" description="Disordered" evidence="22">
    <location>
        <begin position="1209"/>
        <end position="1247"/>
    </location>
</feature>
<dbReference type="FunFam" id="1.20.1560.10:FF:000003">
    <property type="entry name" value="ABC transporter C family member 10"/>
    <property type="match status" value="1"/>
</dbReference>
<dbReference type="GO" id="GO:0140359">
    <property type="term" value="F:ABC-type transporter activity"/>
    <property type="evidence" value="ECO:0007669"/>
    <property type="project" value="InterPro"/>
</dbReference>
<dbReference type="Gene3D" id="2.40.50.40">
    <property type="match status" value="2"/>
</dbReference>
<dbReference type="InterPro" id="IPR023780">
    <property type="entry name" value="Chromo_domain"/>
</dbReference>
<dbReference type="PROSITE" id="PS51194">
    <property type="entry name" value="HELICASE_CTER"/>
    <property type="match status" value="1"/>
</dbReference>
<dbReference type="InterPro" id="IPR017871">
    <property type="entry name" value="ABC_transporter-like_CS"/>
</dbReference>
<dbReference type="Pfam" id="PF00176">
    <property type="entry name" value="SNF2-rel_dom"/>
    <property type="match status" value="1"/>
</dbReference>
<dbReference type="PANTHER" id="PTHR24223:SF417">
    <property type="entry name" value="ABC TRANSPORTER C FAMILY MEMBER 10"/>
    <property type="match status" value="1"/>
</dbReference>
<dbReference type="FunFam" id="1.20.1560.10:FF:000002">
    <property type="entry name" value="ABC transporter C family member 5"/>
    <property type="match status" value="1"/>
</dbReference>
<dbReference type="GO" id="GO:0006325">
    <property type="term" value="P:chromatin organization"/>
    <property type="evidence" value="ECO:0007669"/>
    <property type="project" value="UniProtKB-KW"/>
</dbReference>
<feature type="compositionally biased region" description="Polar residues" evidence="22">
    <location>
        <begin position="1672"/>
        <end position="1693"/>
    </location>
</feature>
<feature type="compositionally biased region" description="Basic and acidic residues" evidence="22">
    <location>
        <begin position="429"/>
        <end position="440"/>
    </location>
</feature>
<dbReference type="PROSITE" id="PS00211">
    <property type="entry name" value="ABC_TRANSPORTER_1"/>
    <property type="match status" value="1"/>
</dbReference>
<keyword evidence="10" id="KW-0067">ATP-binding</keyword>
<feature type="region of interest" description="Disordered" evidence="22">
    <location>
        <begin position="1661"/>
        <end position="1750"/>
    </location>
</feature>
<dbReference type="CDD" id="cd18580">
    <property type="entry name" value="ABC_6TM_ABCC_D2"/>
    <property type="match status" value="1"/>
</dbReference>
<feature type="transmembrane region" description="Helical" evidence="23">
    <location>
        <begin position="2760"/>
        <end position="2786"/>
    </location>
</feature>
<dbReference type="InterPro" id="IPR016197">
    <property type="entry name" value="Chromo-like_dom_sf"/>
</dbReference>
<evidence type="ECO:0000256" key="23">
    <source>
        <dbReference type="SAM" id="Phobius"/>
    </source>
</evidence>
<evidence type="ECO:0000256" key="2">
    <source>
        <dbReference type="ARBA" id="ARBA00004141"/>
    </source>
</evidence>
<dbReference type="FunFam" id="3.40.50.300:FF:000169">
    <property type="entry name" value="ABC transporter C family member 3"/>
    <property type="match status" value="1"/>
</dbReference>
<dbReference type="GO" id="GO:0005634">
    <property type="term" value="C:nucleus"/>
    <property type="evidence" value="ECO:0007669"/>
    <property type="project" value="UniProtKB-SubCell"/>
</dbReference>
<keyword evidence="16" id="KW-0539">Nucleus</keyword>
<evidence type="ECO:0000259" key="27">
    <source>
        <dbReference type="PROSITE" id="PS51192"/>
    </source>
</evidence>
<accession>A0A9R1RIQ7</accession>
<protein>
    <recommendedName>
        <fullName evidence="18">ABC transporter C family member 13</fullName>
    </recommendedName>
    <alternativeName>
        <fullName evidence="20">Multidrug resistance-associated protein 13</fullName>
    </alternativeName>
    <alternativeName>
        <fullName evidence="21">OsMRP5</fullName>
    </alternativeName>
    <alternativeName>
        <fullName evidence="19">Protein LOW PHYTIC ACID 2</fullName>
    </alternativeName>
</protein>
<feature type="transmembrane region" description="Helical" evidence="23">
    <location>
        <begin position="1917"/>
        <end position="1938"/>
    </location>
</feature>
<evidence type="ECO:0000256" key="16">
    <source>
        <dbReference type="ARBA" id="ARBA00023242"/>
    </source>
</evidence>
<dbReference type="PROSITE" id="PS50893">
    <property type="entry name" value="ABC_TRANSPORTER_2"/>
    <property type="match status" value="2"/>
</dbReference>
<feature type="compositionally biased region" description="Polar residues" evidence="22">
    <location>
        <begin position="65"/>
        <end position="77"/>
    </location>
</feature>
<feature type="compositionally biased region" description="Basic residues" evidence="22">
    <location>
        <begin position="378"/>
        <end position="389"/>
    </location>
</feature>
<dbReference type="GO" id="GO:0016887">
    <property type="term" value="F:ATP hydrolysis activity"/>
    <property type="evidence" value="ECO:0007669"/>
    <property type="project" value="InterPro"/>
</dbReference>
<dbReference type="CDD" id="cd18659">
    <property type="entry name" value="CD2_tandem"/>
    <property type="match status" value="1"/>
</dbReference>
<dbReference type="InterPro" id="IPR003439">
    <property type="entry name" value="ABC_transporter-like_ATP-bd"/>
</dbReference>
<feature type="compositionally biased region" description="Polar residues" evidence="22">
    <location>
        <begin position="1719"/>
        <end position="1728"/>
    </location>
</feature>
<evidence type="ECO:0000256" key="1">
    <source>
        <dbReference type="ARBA" id="ARBA00004123"/>
    </source>
</evidence>
<sequence>MAFFSNSGSRADSGGYNLNEKADDEGAYESVRDRDADLNSGQLNLNEKADDAYHSEEEQYEAGQSGLNPSEIKSGQNAPRVGGPSGPWGTNFLKDCRSTEGEEPSNSDRGMEDGSAASSHDDMDGSGEDDELNRGHGDVPAEEMLSDDYYEQDREEQSDSLSRRGMSHPSCSTSGAASKSVPSRQKKSTKGSAYDDDDDAYNDENDNDDDDDDDADEDDPDDVDFEPDSETDKAAVKIQIQIGVRSRSEITARFAKLELISSFPPIRGSQVNPSIQQPLRARCYRSSSVARAVQEKLVDSENSGEEEEDDELELSDDDDDFIDSRRQSKRLKVGGTKTSQRKKLPMQAPRKRGVSFTDEEYSSGKDSDAPNSPDFSHRPKKPVRLHLKTVGHNDVFSNVNSHNESRTSGRRRTQRNISYAESDSDDSEEKSTKQQKLLKEDQDEEDGETIERVIWYQPKGVAEDALRNGQSTQPTVMSMPSDFDQQWDDVEFYIKWKGQSYLHCQWKTLSELRSVSGFKKVLNYMKRVSEEQRYKRSLSREEVEVHDVGKEMELDLIKQYSQVERVFADRATKVDEDVVVPEYLVKWQGLPYAESTWEKDTDIEFAQEAIDEYRAREVATAILGKTVDFQRKKSKGDPWSCLELSVSLRCCITILELHLILSLCYSASLRRLDDQPEWLKGGKLRDYQLEGLNFLVNGWRNDTNVILADEMGLGKTIQSVSMLGFLHNAQEINGPFLVVVPLSTLSNWAKEFRKWLPDMNVVIYVGNRASREMCQQHEFFTNKKGGRHVKFHTLITTYEVILKDKAVLSKIKWNYLMVDEAHRLKNSEASLYIALLEFSTKNKLLITGTPLQNSVEELWALLHFLDPVKFNSKDTFVERYKNLSSFNETELANLHMELRPHILRRVIKDVEKSLPPKIERILRIEMSPLQKQYYKWILERNFQNLNKGVRGNQVSLLNVVVELKKCCNHPFLFESADHGYGGDSIGDRNKVERIVMSSGKLVLLDKLLLRLRETNHRVLIFSQMVRMLDILSEYLSLRGFQFQRLDGSTRADLRHQAMEHFNAPGSDDFCFLLSTRAGGLGINLATADTVIIFDSDWNPQNDLQVLDHLVIQKLNAEGRLEKKETKKGGSMFDKNELSAILRFGAEELFKEEKTDEETKRKLESMDIDEILERAEKVANFSSGEDDASFWSRLIQPDPADMGQETLAPRAARNKKSYVEDHQLDKNSSRKRRAVDAQEKPRRRSSRTVDTMVSLPFIDGAVAQVRNWSFGNMPKKDASRFVRAELYMCLAYFLQLHLSNSHGELQVKKFGNPSQIGLIVDDVGGAIAKAPCEAQIELYESLIDGCQEAVKENTDIKGTVLDFFGVPVKAYELLARVEELQCLAKRIARYKDPVRQYRIQSPYKKPQWSASCGWIETDDARLLLGIHWYGYGNWEKIRLDPKLGLTTKIAPATLGERETFLPRAPNLDNRASALLQKEYANLSGKSSKAKGGTSQKVNNENGGARSFKGRQKDAKPQEDIKSNKDDIKKRKVVEEAEAREEGEISESEEQIKYRLEKEEKWLEWCSEALDEEQDILKRLDRLQNTSLNLPKEKVLSRIRRYLQIIGEKIGKVAAQHVESYKQSRMTTRLWNYVARFSNMSGEQLCDLYLKVCQDQMEAGVGPSHGGNFAPASNRGSSNQPHPPRNQRSTRSFQHTPEPLNNGENTGNSEAWKRRRRADQDNQFDTQTMYQPPPFMANGNRSQESSSSAGILGWGPVEMRRYGTERSKRGSWVTLMNLCGSPACCDQGVLREVFNASTCVNHLVETGIVAPLAVVLLLRFLVRLPESRASATRRQRLLRPSSPLHLATVVFNGCLGLFHLVLGLWMLLGSNFDNHPDASRTCLPHWWLVTLSQGFSLLLAGFAFAAGSRFLGSVFAQSWSVLLTIYAVFVSCSSVVAIVAQKPITVKACLDLLSLPGAVMFLVYSIHSSHAHDDQEGHEGLYEPLKTDDTADSEVADDSSEVSQQKVTPFARAGILSQMTFWWLNPLMKTGYEKPLGDKDMPLLGATDRAQSQYSMFVEKLNKKKQTSHDGTPPSILWAIVSHHKCGIMVSGLFALLKVLTLSTGPLLLRAFINLSTGKVTSDSKHEGYTLAALMFICKLCESLSQRQWYFRTRRLGLQVRSLLSAAIYRKQQKLSSSAKMAHSSGQIMNYLTVDAYRVGEFPYWFHQTWTTVVQLCIALAILYSAVGAAMVSSLVVVVITVLCNAPLAKLQHRFQSKLMEATDARLKAMSESLVHMKALKLYAWEGHFRKAIEELREVEYRWLSAFQLSRAYNSVLFWSSPVWVSAATFLTCYFLEIPLDASNVFTFIATLRLVQDPIRAIPEVLGVVVQAKVAFTRIEKFLGAPELNGRAKEKCSSAGIGYPVAMNSCWFSWCEDPSKPNLKDVNLVVKAGEKVAICGEVGSGKSTLLAAILGEVPKTEGTIQVCGKIAYVSQNAWIQTGTVQENILFGSRMDSQRYQETLARCSLVKDLEMLPYGDDTEIGERGVNLSGGQKQRLQLARALYQDADIYLLDDPFSAVDAHTATGLFNVRITIISSFAENMSWALFQTRLFFWSPTKSIFYPSSTPFWSPSHTHISIMALMSDGEVIRSAPYRDLLADCQEFKDLVNAHKDTIGISDVDNNAAPHRANGTSTKEKHHAYGSGYTKSEKPSPAHQLIKEEERETGDTGLKPYMIYLRQNRGFMYASLCVISHMIFIAGQIAQNSWMAANVQDPRVSTLRLITVYIVIGLCTMLFLLSRCLSVVVLGVQTSRSLFSQLLDSLFRAPMSFYDSTPLGRVLIRVSSDLSTVDLDVPFAFMFSLSASLNGYSNLGVLAVVTWQVLFVSVPMIVLSVRLQKYYLASAKELMRINGTTKSALANHLGESISGAITIRAFEEEDRFFDKNSDLVDKNAIPYFYNFAATEWLIQRLEIMSAAVLSFSAFLIVLLPPGTFSPGFVGMALSYGLSLNMSFVSSIRKQCTFANQIISVERVNQYMDIKSEAAEVIEENRPAPDWPQIGSVEIRDLKIRYRKDAPLVLHGISCKFEGGDKIGIVGRTGSGKTTLIGALFRLVEPSGGKIIIDSLDITSIGLHDLRSHLGIIPQDPTLFQGTVRYNLDPLGQFSDQQIWEVLDKCQLLETVQEKEQGLDSLVAEDGSNWSMGQRQLFCLGRALLRRCRILVLDEATASIDNGTDVVLQKTIRTEFKHCTVITVAHRIPTVMDCDMVLAMSDGKIMEYDRPTNLMETEGSFFRELVKEYWSYTSNGNI</sequence>
<dbReference type="InterPro" id="IPR056228">
    <property type="entry name" value="ABCC10-like_N"/>
</dbReference>
<feature type="compositionally biased region" description="Acidic residues" evidence="22">
    <location>
        <begin position="302"/>
        <end position="321"/>
    </location>
</feature>
<dbReference type="Proteomes" id="UP000324705">
    <property type="component" value="Chromosome 2B"/>
</dbReference>
<keyword evidence="5 23" id="KW-0812">Transmembrane</keyword>
<name>A0A9R1RIQ7_TRITD</name>
<feature type="compositionally biased region" description="Polar residues" evidence="22">
    <location>
        <begin position="1"/>
        <end position="10"/>
    </location>
</feature>
<dbReference type="CDD" id="cd18793">
    <property type="entry name" value="SF2_C_SNF"/>
    <property type="match status" value="1"/>
</dbReference>
<feature type="domain" description="Helicase ATP-binding" evidence="27">
    <location>
        <begin position="696"/>
        <end position="868"/>
    </location>
</feature>
<gene>
    <name evidence="29" type="ORF">TRITD_2Bv1G046530</name>
</gene>
<dbReference type="SMART" id="SM01176">
    <property type="entry name" value="DUF4208"/>
    <property type="match status" value="1"/>
</dbReference>
<comment type="function">
    <text evidence="17">ABC transporter that may affect phytic acid transport and compartmentalization. May function directly or indirectly in removing phytic acid from the cytosol or in vesicle trafficking. Required for phytic acid accumulation in developing seeds. Phytic acid is the primary storage form of phosphorus in cereal grains and other plant seeds.</text>
</comment>
<keyword evidence="12" id="KW-1278">Translocase</keyword>
<evidence type="ECO:0000256" key="11">
    <source>
        <dbReference type="ARBA" id="ARBA00022853"/>
    </source>
</evidence>
<proteinExistence type="inferred from homology"/>
<feature type="region of interest" description="Disordered" evidence="22">
    <location>
        <begin position="2657"/>
        <end position="2701"/>
    </location>
</feature>
<dbReference type="InterPro" id="IPR000330">
    <property type="entry name" value="SNF2_N"/>
</dbReference>
<evidence type="ECO:0000256" key="21">
    <source>
        <dbReference type="ARBA" id="ARBA00082971"/>
    </source>
</evidence>
<dbReference type="SMART" id="SM00490">
    <property type="entry name" value="HELICc"/>
    <property type="match status" value="1"/>
</dbReference>